<evidence type="ECO:0000313" key="6">
    <source>
        <dbReference type="Proteomes" id="UP000807342"/>
    </source>
</evidence>
<evidence type="ECO:0000256" key="2">
    <source>
        <dbReference type="SAM" id="SignalP"/>
    </source>
</evidence>
<dbReference type="InterPro" id="IPR037293">
    <property type="entry name" value="Gal_Oxidase_central_sf"/>
</dbReference>
<dbReference type="SUPFAM" id="SSF81296">
    <property type="entry name" value="E set domains"/>
    <property type="match status" value="1"/>
</dbReference>
<keyword evidence="6" id="KW-1185">Reference proteome</keyword>
<dbReference type="Pfam" id="PF09118">
    <property type="entry name" value="GO-like_E_set"/>
    <property type="match status" value="1"/>
</dbReference>
<dbReference type="AlphaFoldDB" id="A0A9P5XE97"/>
<reference evidence="5" key="1">
    <citation type="submission" date="2020-11" db="EMBL/GenBank/DDBJ databases">
        <authorList>
            <consortium name="DOE Joint Genome Institute"/>
            <person name="Ahrendt S."/>
            <person name="Riley R."/>
            <person name="Andreopoulos W."/>
            <person name="Labutti K."/>
            <person name="Pangilinan J."/>
            <person name="Ruiz-Duenas F.J."/>
            <person name="Barrasa J.M."/>
            <person name="Sanchez-Garcia M."/>
            <person name="Camarero S."/>
            <person name="Miyauchi S."/>
            <person name="Serrano A."/>
            <person name="Linde D."/>
            <person name="Babiker R."/>
            <person name="Drula E."/>
            <person name="Ayuso-Fernandez I."/>
            <person name="Pacheco R."/>
            <person name="Padilla G."/>
            <person name="Ferreira P."/>
            <person name="Barriuso J."/>
            <person name="Kellner H."/>
            <person name="Castanera R."/>
            <person name="Alfaro M."/>
            <person name="Ramirez L."/>
            <person name="Pisabarro A.G."/>
            <person name="Kuo A."/>
            <person name="Tritt A."/>
            <person name="Lipzen A."/>
            <person name="He G."/>
            <person name="Yan M."/>
            <person name="Ng V."/>
            <person name="Cullen D."/>
            <person name="Martin F."/>
            <person name="Rosso M.-N."/>
            <person name="Henrissat B."/>
            <person name="Hibbett D."/>
            <person name="Martinez A.T."/>
            <person name="Grigoriev I.V."/>
        </authorList>
    </citation>
    <scope>NUCLEOTIDE SEQUENCE</scope>
    <source>
        <strain evidence="5">MF-IS2</strain>
    </source>
</reference>
<dbReference type="PANTHER" id="PTHR32208">
    <property type="entry name" value="SECRETED PROTEIN-RELATED"/>
    <property type="match status" value="1"/>
</dbReference>
<dbReference type="InterPro" id="IPR013783">
    <property type="entry name" value="Ig-like_fold"/>
</dbReference>
<dbReference type="Proteomes" id="UP000807342">
    <property type="component" value="Unassembled WGS sequence"/>
</dbReference>
<feature type="domain" description="Glyoxal oxidase N-terminal" evidence="3">
    <location>
        <begin position="66"/>
        <end position="436"/>
    </location>
</feature>
<dbReference type="Gene3D" id="2.130.10.80">
    <property type="entry name" value="Galactose oxidase/kelch, beta-propeller"/>
    <property type="match status" value="1"/>
</dbReference>
<dbReference type="Gene3D" id="2.60.40.10">
    <property type="entry name" value="Immunoglobulins"/>
    <property type="match status" value="1"/>
</dbReference>
<evidence type="ECO:0000259" key="3">
    <source>
        <dbReference type="Pfam" id="PF07250"/>
    </source>
</evidence>
<dbReference type="InterPro" id="IPR015202">
    <property type="entry name" value="GO-like_E_set"/>
</dbReference>
<dbReference type="Pfam" id="PF07250">
    <property type="entry name" value="Glyoxal_oxid_N"/>
    <property type="match status" value="1"/>
</dbReference>
<dbReference type="InterPro" id="IPR014756">
    <property type="entry name" value="Ig_E-set"/>
</dbReference>
<feature type="signal peptide" evidence="2">
    <location>
        <begin position="1"/>
        <end position="20"/>
    </location>
</feature>
<protein>
    <submittedName>
        <fullName evidence="5">Copper radical oxidase</fullName>
    </submittedName>
</protein>
<comment type="caution">
    <text evidence="5">The sequence shown here is derived from an EMBL/GenBank/DDBJ whole genome shotgun (WGS) entry which is preliminary data.</text>
</comment>
<feature type="domain" description="Galactose oxidase-like Early set" evidence="4">
    <location>
        <begin position="441"/>
        <end position="540"/>
    </location>
</feature>
<proteinExistence type="predicted"/>
<sequence length="555" mass="60072">MNPHFSGLLAILLSAHKAAATGLGWHFVQNGTTGIVALESIIVSDTLAIFFDRATNDPLQVDGHPAWGALYNLETNTASPLTPKSDSFCASGGLLSNGTMVSVGGHIPVIPEAQDGRMGLRIWEPCDDPNGVGCELFEDPETLHLAETRWYPSSLRIFDGSLMVVGGIHEGTLFYNTDPVNNIEFFPPKDGGIPRPMDFLARTLPANLFPRALALPDGKIFIAANNQTIIYDVEANTEVQLPDIPNGVRVTNPFDGTATLLPLHPPDYIPEVLICGGTNTSDQAPQGQLSSQTPASEQCSRMTLTPEGIRRGWEIEKLLEPRMMPEMILMPNGQILIINGAQSGYAALGTVEDPVGSSNSDHPAFTPSLYTPDAPLGKRISNEGLPTTDIARLYHSTVTLTQKGNLMIAGSNPNARVVNGTTFSSEFRVEYLNPPYMTVDRPQLSNVPKQINFNIKFHVDISVPPHLQKREMKVALIDLGFSSHAFHSSSRLVFMDAQLSKSGSTLTITSPPNNRVYPPGPAYIFVTIDDVTSPGIRVMMGNGLSPPVQDQGVRF</sequence>
<gene>
    <name evidence="5" type="ORF">P691DRAFT_703758</name>
</gene>
<accession>A0A9P5XE97</accession>
<evidence type="ECO:0000313" key="5">
    <source>
        <dbReference type="EMBL" id="KAF9449115.1"/>
    </source>
</evidence>
<keyword evidence="1 2" id="KW-0732">Signal</keyword>
<evidence type="ECO:0000259" key="4">
    <source>
        <dbReference type="Pfam" id="PF09118"/>
    </source>
</evidence>
<organism evidence="5 6">
    <name type="scientific">Macrolepiota fuliginosa MF-IS2</name>
    <dbReference type="NCBI Taxonomy" id="1400762"/>
    <lineage>
        <taxon>Eukaryota</taxon>
        <taxon>Fungi</taxon>
        <taxon>Dikarya</taxon>
        <taxon>Basidiomycota</taxon>
        <taxon>Agaricomycotina</taxon>
        <taxon>Agaricomycetes</taxon>
        <taxon>Agaricomycetidae</taxon>
        <taxon>Agaricales</taxon>
        <taxon>Agaricineae</taxon>
        <taxon>Agaricaceae</taxon>
        <taxon>Macrolepiota</taxon>
    </lineage>
</organism>
<dbReference type="InterPro" id="IPR011043">
    <property type="entry name" value="Gal_Oxase/kelch_b-propeller"/>
</dbReference>
<dbReference type="SUPFAM" id="SSF50965">
    <property type="entry name" value="Galactose oxidase, central domain"/>
    <property type="match status" value="1"/>
</dbReference>
<dbReference type="OrthoDB" id="2019572at2759"/>
<dbReference type="PANTHER" id="PTHR32208:SF96">
    <property type="entry name" value="GLYOXAL OXIDASE"/>
    <property type="match status" value="1"/>
</dbReference>
<evidence type="ECO:0000256" key="1">
    <source>
        <dbReference type="ARBA" id="ARBA00022729"/>
    </source>
</evidence>
<dbReference type="EMBL" id="MU151140">
    <property type="protein sequence ID" value="KAF9449115.1"/>
    <property type="molecule type" value="Genomic_DNA"/>
</dbReference>
<dbReference type="InterPro" id="IPR009880">
    <property type="entry name" value="Glyoxal_oxidase_N"/>
</dbReference>
<name>A0A9P5XE97_9AGAR</name>
<feature type="chain" id="PRO_5040294990" evidence="2">
    <location>
        <begin position="21"/>
        <end position="555"/>
    </location>
</feature>